<evidence type="ECO:0000256" key="2">
    <source>
        <dbReference type="PROSITE-ProRule" id="PRU00708"/>
    </source>
</evidence>
<dbReference type="AlphaFoldDB" id="A0A8X8WPQ1"/>
<keyword evidence="4" id="KW-1185">Reference proteome</keyword>
<reference evidence="3" key="2">
    <citation type="submission" date="2020-08" db="EMBL/GenBank/DDBJ databases">
        <title>Plant Genome Project.</title>
        <authorList>
            <person name="Zhang R.-G."/>
        </authorList>
    </citation>
    <scope>NUCLEOTIDE SEQUENCE</scope>
    <source>
        <strain evidence="3">Huo1</strain>
        <tissue evidence="3">Leaf</tissue>
    </source>
</reference>
<dbReference type="EMBL" id="PNBA02000015">
    <property type="protein sequence ID" value="KAG6399480.1"/>
    <property type="molecule type" value="Genomic_DNA"/>
</dbReference>
<reference evidence="3" key="1">
    <citation type="submission" date="2018-01" db="EMBL/GenBank/DDBJ databases">
        <authorList>
            <person name="Mao J.F."/>
        </authorList>
    </citation>
    <scope>NUCLEOTIDE SEQUENCE</scope>
    <source>
        <strain evidence="3">Huo1</strain>
        <tissue evidence="3">Leaf</tissue>
    </source>
</reference>
<dbReference type="GO" id="GO:0099402">
    <property type="term" value="P:plant organ development"/>
    <property type="evidence" value="ECO:0007669"/>
    <property type="project" value="UniProtKB-ARBA"/>
</dbReference>
<dbReference type="PROSITE" id="PS51375">
    <property type="entry name" value="PPR"/>
    <property type="match status" value="1"/>
</dbReference>
<dbReference type="Proteomes" id="UP000298416">
    <property type="component" value="Unassembled WGS sequence"/>
</dbReference>
<dbReference type="NCBIfam" id="TIGR00756">
    <property type="entry name" value="PPR"/>
    <property type="match status" value="1"/>
</dbReference>
<evidence type="ECO:0000256" key="1">
    <source>
        <dbReference type="ARBA" id="ARBA00022737"/>
    </source>
</evidence>
<dbReference type="Pfam" id="PF01535">
    <property type="entry name" value="PPR"/>
    <property type="match status" value="2"/>
</dbReference>
<sequence length="388" mass="43301">MHMYIMQTEFDIDVYIGSALIDMYAKCGSMERALVVFFKLQEKNLFCWSSVIDGLAYNGYAEEALAMFDKMDKEKIEPTHVIFLSVLAACAHAGLVEEGRRRFSIMTSRYDILPEIEHYGCMVDLLSRVGGCKLHKNLEIAQIAIDRLMILEPDNMYAEANRWNEVARIRGIIKVHGVEKALPGSSWIEIPSSSSWEMRLSSISLCEVKDANKKFSGEISQVGHGGVFCVKESATDKYELSMKDGTLMPVLICKIHCPFICFCKPSAAHLYTSAPLKLEGSPHVVHSAFAVDKSPSVVEEGSVNGNKNSETVLKSCIREPQGKEAGKKRVEWKDNTGKQLAEIKEFESRGLFVSGEECFFGLMLNYCLSETGDTLNEEDGSRCHCAIL</sequence>
<organism evidence="3">
    <name type="scientific">Salvia splendens</name>
    <name type="common">Scarlet sage</name>
    <dbReference type="NCBI Taxonomy" id="180675"/>
    <lineage>
        <taxon>Eukaryota</taxon>
        <taxon>Viridiplantae</taxon>
        <taxon>Streptophyta</taxon>
        <taxon>Embryophyta</taxon>
        <taxon>Tracheophyta</taxon>
        <taxon>Spermatophyta</taxon>
        <taxon>Magnoliopsida</taxon>
        <taxon>eudicotyledons</taxon>
        <taxon>Gunneridae</taxon>
        <taxon>Pentapetalae</taxon>
        <taxon>asterids</taxon>
        <taxon>lamiids</taxon>
        <taxon>Lamiales</taxon>
        <taxon>Lamiaceae</taxon>
        <taxon>Nepetoideae</taxon>
        <taxon>Mentheae</taxon>
        <taxon>Salviinae</taxon>
        <taxon>Salvia</taxon>
        <taxon>Salvia subgen. Calosphace</taxon>
        <taxon>core Calosphace</taxon>
    </lineage>
</organism>
<dbReference type="InterPro" id="IPR002885">
    <property type="entry name" value="PPR_rpt"/>
</dbReference>
<name>A0A8X8WPQ1_SALSN</name>
<dbReference type="Pfam" id="PF20431">
    <property type="entry name" value="E_motif"/>
    <property type="match status" value="1"/>
</dbReference>
<dbReference type="InterPro" id="IPR011990">
    <property type="entry name" value="TPR-like_helical_dom_sf"/>
</dbReference>
<dbReference type="InterPro" id="IPR046960">
    <property type="entry name" value="PPR_At4g14850-like_plant"/>
</dbReference>
<proteinExistence type="predicted"/>
<comment type="caution">
    <text evidence="3">The sequence shown here is derived from an EMBL/GenBank/DDBJ whole genome shotgun (WGS) entry which is preliminary data.</text>
</comment>
<dbReference type="FunFam" id="1.25.40.10:FF:000158">
    <property type="entry name" value="pentatricopeptide repeat-containing protein At2g33680"/>
    <property type="match status" value="1"/>
</dbReference>
<dbReference type="PANTHER" id="PTHR47926:SF376">
    <property type="entry name" value="TETRATRICOPEPTIDE-LIKE HELICAL DOMAIN SUPERFAMILY"/>
    <property type="match status" value="1"/>
</dbReference>
<dbReference type="InterPro" id="IPR046848">
    <property type="entry name" value="E_motif"/>
</dbReference>
<evidence type="ECO:0000313" key="3">
    <source>
        <dbReference type="EMBL" id="KAG6399480.1"/>
    </source>
</evidence>
<evidence type="ECO:0000313" key="4">
    <source>
        <dbReference type="Proteomes" id="UP000298416"/>
    </source>
</evidence>
<accession>A0A8X8WPQ1</accession>
<evidence type="ECO:0008006" key="5">
    <source>
        <dbReference type="Google" id="ProtNLM"/>
    </source>
</evidence>
<feature type="repeat" description="PPR" evidence="2">
    <location>
        <begin position="44"/>
        <end position="78"/>
    </location>
</feature>
<dbReference type="Gene3D" id="1.25.40.10">
    <property type="entry name" value="Tetratricopeptide repeat domain"/>
    <property type="match status" value="1"/>
</dbReference>
<protein>
    <recommendedName>
        <fullName evidence="5">Pentatricopeptide repeat-containing protein</fullName>
    </recommendedName>
</protein>
<dbReference type="GO" id="GO:0003723">
    <property type="term" value="F:RNA binding"/>
    <property type="evidence" value="ECO:0007669"/>
    <property type="project" value="InterPro"/>
</dbReference>
<gene>
    <name evidence="3" type="ORF">SASPL_140961</name>
</gene>
<dbReference type="GO" id="GO:0009451">
    <property type="term" value="P:RNA modification"/>
    <property type="evidence" value="ECO:0007669"/>
    <property type="project" value="InterPro"/>
</dbReference>
<dbReference type="PANTHER" id="PTHR47926">
    <property type="entry name" value="PENTATRICOPEPTIDE REPEAT-CONTAINING PROTEIN"/>
    <property type="match status" value="1"/>
</dbReference>
<keyword evidence="1" id="KW-0677">Repeat</keyword>